<dbReference type="Proteomes" id="UP000078046">
    <property type="component" value="Unassembled WGS sequence"/>
</dbReference>
<accession>A0A177BD72</accession>
<evidence type="ECO:0000256" key="3">
    <source>
        <dbReference type="PROSITE-ProRule" id="PRU00023"/>
    </source>
</evidence>
<name>A0A177BD72_9BILA</name>
<gene>
    <name evidence="4" type="ORF">A3Q56_00044</name>
</gene>
<keyword evidence="2 3" id="KW-0040">ANK repeat</keyword>
<dbReference type="SUPFAM" id="SSF48403">
    <property type="entry name" value="Ankyrin repeat"/>
    <property type="match status" value="1"/>
</dbReference>
<keyword evidence="1" id="KW-0677">Repeat</keyword>
<proteinExistence type="predicted"/>
<dbReference type="AlphaFoldDB" id="A0A177BD72"/>
<feature type="repeat" description="ANK" evidence="3">
    <location>
        <begin position="289"/>
        <end position="321"/>
    </location>
</feature>
<organism evidence="4 5">
    <name type="scientific">Intoshia linei</name>
    <dbReference type="NCBI Taxonomy" id="1819745"/>
    <lineage>
        <taxon>Eukaryota</taxon>
        <taxon>Metazoa</taxon>
        <taxon>Spiralia</taxon>
        <taxon>Lophotrochozoa</taxon>
        <taxon>Mesozoa</taxon>
        <taxon>Orthonectida</taxon>
        <taxon>Rhopaluridae</taxon>
        <taxon>Intoshia</taxon>
    </lineage>
</organism>
<dbReference type="EMBL" id="LWCA01000002">
    <property type="protein sequence ID" value="OAF72165.1"/>
    <property type="molecule type" value="Genomic_DNA"/>
</dbReference>
<evidence type="ECO:0000256" key="2">
    <source>
        <dbReference type="ARBA" id="ARBA00023043"/>
    </source>
</evidence>
<evidence type="ECO:0000313" key="5">
    <source>
        <dbReference type="Proteomes" id="UP000078046"/>
    </source>
</evidence>
<keyword evidence="5" id="KW-1185">Reference proteome</keyword>
<dbReference type="PANTHER" id="PTHR24198">
    <property type="entry name" value="ANKYRIN REPEAT AND PROTEIN KINASE DOMAIN-CONTAINING PROTEIN"/>
    <property type="match status" value="1"/>
</dbReference>
<comment type="caution">
    <text evidence="4">The sequence shown here is derived from an EMBL/GenBank/DDBJ whole genome shotgun (WGS) entry which is preliminary data.</text>
</comment>
<evidence type="ECO:0000313" key="4">
    <source>
        <dbReference type="EMBL" id="OAF72165.1"/>
    </source>
</evidence>
<dbReference type="PROSITE" id="PS50088">
    <property type="entry name" value="ANK_REPEAT"/>
    <property type="match status" value="4"/>
</dbReference>
<sequence>MINKSSIIDYDFSNKQFVSSDMLYILKNIEMNKVSELKKNVTRQNVNTVDKFKRTPIYWALYHTNLDCLKVILSKSCNIEHTDMFGFKPIHYAAWSANPIILSELLNHGADLFSKTKNGLTVLHAATSGENLLNVKFLLDSGNYDKIYIKNKKGETPLMMSVMNKTNCISTLILSKIPEALYEIDQNRESIFHLISKTDNYTLLESILDKIESKKQISALNKNFETPLQVAVRNESENVFDFLIKIINPNTFSKDGKTPLCDALMSGNLKFINGLLENGADMNLVDITTKYSAIHVVAKYSTLDVMILLLSHNADINKVNKSKETALHLACSNGNVDIARYLLTENINYNLRDVNGRIALDLALRDDYIYISNLIIAEPIARMKRKMYKSDKKIEFINTFPIGIQRIFWSKICKKLKPKHVIELAEYFGIKHELISNIP</sequence>
<dbReference type="InterPro" id="IPR002110">
    <property type="entry name" value="Ankyrin_rpt"/>
</dbReference>
<dbReference type="InterPro" id="IPR036770">
    <property type="entry name" value="Ankyrin_rpt-contain_sf"/>
</dbReference>
<dbReference type="PROSITE" id="PS50297">
    <property type="entry name" value="ANK_REP_REGION"/>
    <property type="match status" value="3"/>
</dbReference>
<dbReference type="Pfam" id="PF12796">
    <property type="entry name" value="Ank_2"/>
    <property type="match status" value="3"/>
</dbReference>
<protein>
    <submittedName>
        <fullName evidence="4">Uncharacterized protein</fullName>
    </submittedName>
</protein>
<feature type="repeat" description="ANK" evidence="3">
    <location>
        <begin position="255"/>
        <end position="287"/>
    </location>
</feature>
<evidence type="ECO:0000256" key="1">
    <source>
        <dbReference type="ARBA" id="ARBA00022737"/>
    </source>
</evidence>
<dbReference type="SMART" id="SM00248">
    <property type="entry name" value="ANK"/>
    <property type="match status" value="10"/>
</dbReference>
<feature type="repeat" description="ANK" evidence="3">
    <location>
        <begin position="85"/>
        <end position="117"/>
    </location>
</feature>
<dbReference type="Gene3D" id="1.25.40.20">
    <property type="entry name" value="Ankyrin repeat-containing domain"/>
    <property type="match status" value="2"/>
</dbReference>
<dbReference type="OrthoDB" id="6054468at2759"/>
<dbReference type="PANTHER" id="PTHR24198:SF165">
    <property type="entry name" value="ANKYRIN REPEAT-CONTAINING PROTEIN-RELATED"/>
    <property type="match status" value="1"/>
</dbReference>
<reference evidence="4 5" key="1">
    <citation type="submission" date="2016-04" db="EMBL/GenBank/DDBJ databases">
        <title>The genome of Intoshia linei affirms orthonectids as highly simplified spiralians.</title>
        <authorList>
            <person name="Mikhailov K.V."/>
            <person name="Slusarev G.S."/>
            <person name="Nikitin M.A."/>
            <person name="Logacheva M.D."/>
            <person name="Penin A."/>
            <person name="Aleoshin V."/>
            <person name="Panchin Y.V."/>
        </authorList>
    </citation>
    <scope>NUCLEOTIDE SEQUENCE [LARGE SCALE GENOMIC DNA]</scope>
    <source>
        <strain evidence="4">Intl2013</strain>
        <tissue evidence="4">Whole animal</tissue>
    </source>
</reference>
<feature type="repeat" description="ANK" evidence="3">
    <location>
        <begin position="322"/>
        <end position="354"/>
    </location>
</feature>